<proteinExistence type="predicted"/>
<name>A0A1Y1S5I4_9MICR</name>
<dbReference type="AlphaFoldDB" id="A0A1Y1S5I4"/>
<organism evidence="2 3">
    <name type="scientific">Enterospora canceri</name>
    <dbReference type="NCBI Taxonomy" id="1081671"/>
    <lineage>
        <taxon>Eukaryota</taxon>
        <taxon>Fungi</taxon>
        <taxon>Fungi incertae sedis</taxon>
        <taxon>Microsporidia</taxon>
        <taxon>Enterocytozoonidae</taxon>
        <taxon>Enterospora</taxon>
    </lineage>
</organism>
<keyword evidence="1" id="KW-0812">Transmembrane</keyword>
<comment type="caution">
    <text evidence="2">The sequence shown here is derived from an EMBL/GenBank/DDBJ whole genome shotgun (WGS) entry which is preliminary data.</text>
</comment>
<evidence type="ECO:0000313" key="3">
    <source>
        <dbReference type="Proteomes" id="UP000192639"/>
    </source>
</evidence>
<reference evidence="2 3" key="1">
    <citation type="journal article" date="2017" name="Environ. Microbiol.">
        <title>Decay of the glycolytic pathway and adaptation to intranuclear parasitism within Enterocytozoonidae microsporidia.</title>
        <authorList>
            <person name="Wiredu Boakye D."/>
            <person name="Jaroenlak P."/>
            <person name="Prachumwat A."/>
            <person name="Williams T.A."/>
            <person name="Bateman K.S."/>
            <person name="Itsathitphaisarn O."/>
            <person name="Sritunyalucksana K."/>
            <person name="Paszkiewicz K.H."/>
            <person name="Moore K.A."/>
            <person name="Stentiford G.D."/>
            <person name="Williams B.A."/>
        </authorList>
    </citation>
    <scope>NUCLEOTIDE SEQUENCE [LARGE SCALE GENOMIC DNA]</scope>
    <source>
        <strain evidence="2 3">GB1</strain>
    </source>
</reference>
<gene>
    <name evidence="2" type="ORF">ECANGB1_502</name>
</gene>
<dbReference type="EMBL" id="LWDP01000132">
    <property type="protein sequence ID" value="ORD93249.1"/>
    <property type="molecule type" value="Genomic_DNA"/>
</dbReference>
<evidence type="ECO:0000256" key="1">
    <source>
        <dbReference type="SAM" id="Phobius"/>
    </source>
</evidence>
<dbReference type="Proteomes" id="UP000192639">
    <property type="component" value="Unassembled WGS sequence"/>
</dbReference>
<accession>A0A1Y1S5I4</accession>
<protein>
    <submittedName>
        <fullName evidence="2">Uncharacterized protein</fullName>
    </submittedName>
</protein>
<sequence length="76" mass="9015">MLSKTIYLTNSTVQYKYILFVLHVHVITSKHKIADNALYKLKYFLLKDYDTRKMFLVILLIVITILSLFYVNNLVT</sequence>
<keyword evidence="1" id="KW-1133">Transmembrane helix</keyword>
<evidence type="ECO:0000313" key="2">
    <source>
        <dbReference type="EMBL" id="ORD93249.1"/>
    </source>
</evidence>
<keyword evidence="1" id="KW-0472">Membrane</keyword>
<feature type="transmembrane region" description="Helical" evidence="1">
    <location>
        <begin position="54"/>
        <end position="71"/>
    </location>
</feature>
<keyword evidence="3" id="KW-1185">Reference proteome</keyword>
<dbReference type="VEuPathDB" id="MicrosporidiaDB:ECANGB1_502"/>